<dbReference type="PANTHER" id="PTHR33132">
    <property type="entry name" value="OSJNBB0118P14.9 PROTEIN"/>
    <property type="match status" value="1"/>
</dbReference>
<dbReference type="PANTHER" id="PTHR33132:SF135">
    <property type="entry name" value="OS02G0799700 PROTEIN"/>
    <property type="match status" value="1"/>
</dbReference>
<dbReference type="EMBL" id="BAABME010002522">
    <property type="protein sequence ID" value="GAA0155009.1"/>
    <property type="molecule type" value="Genomic_DNA"/>
</dbReference>
<organism evidence="1 2">
    <name type="scientific">Lithospermum erythrorhizon</name>
    <name type="common">Purple gromwell</name>
    <name type="synonym">Lithospermum officinale var. erythrorhizon</name>
    <dbReference type="NCBI Taxonomy" id="34254"/>
    <lineage>
        <taxon>Eukaryota</taxon>
        <taxon>Viridiplantae</taxon>
        <taxon>Streptophyta</taxon>
        <taxon>Embryophyta</taxon>
        <taxon>Tracheophyta</taxon>
        <taxon>Spermatophyta</taxon>
        <taxon>Magnoliopsida</taxon>
        <taxon>eudicotyledons</taxon>
        <taxon>Gunneridae</taxon>
        <taxon>Pentapetalae</taxon>
        <taxon>asterids</taxon>
        <taxon>lamiids</taxon>
        <taxon>Boraginales</taxon>
        <taxon>Boraginaceae</taxon>
        <taxon>Boraginoideae</taxon>
        <taxon>Lithospermeae</taxon>
        <taxon>Lithospermum</taxon>
    </lineage>
</organism>
<dbReference type="Proteomes" id="UP001454036">
    <property type="component" value="Unassembled WGS sequence"/>
</dbReference>
<name>A0AAV3PTF4_LITER</name>
<evidence type="ECO:0000313" key="2">
    <source>
        <dbReference type="Proteomes" id="UP001454036"/>
    </source>
</evidence>
<comment type="caution">
    <text evidence="1">The sequence shown here is derived from an EMBL/GenBank/DDBJ whole genome shotgun (WGS) entry which is preliminary data.</text>
</comment>
<proteinExistence type="predicted"/>
<sequence>MGEEQKIRELEKPKMVVPPLCSEGGNKIPVVGEAKSYSVPASPGKFNCLCAPTTHPGSFRCRYHRNNKPGLARNSMSVGLKLAELARKPTQGSVMC</sequence>
<accession>A0AAV3PTF4</accession>
<reference evidence="1 2" key="1">
    <citation type="submission" date="2024-01" db="EMBL/GenBank/DDBJ databases">
        <title>The complete chloroplast genome sequence of Lithospermum erythrorhizon: insights into the phylogenetic relationship among Boraginaceae species and the maternal lineages of purple gromwells.</title>
        <authorList>
            <person name="Okada T."/>
            <person name="Watanabe K."/>
        </authorList>
    </citation>
    <scope>NUCLEOTIDE SEQUENCE [LARGE SCALE GENOMIC DNA]</scope>
</reference>
<dbReference type="AlphaFoldDB" id="A0AAV3PTF4"/>
<protein>
    <submittedName>
        <fullName evidence="1">Uncharacterized protein</fullName>
    </submittedName>
</protein>
<keyword evidence="2" id="KW-1185">Reference proteome</keyword>
<evidence type="ECO:0000313" key="1">
    <source>
        <dbReference type="EMBL" id="GAA0155009.1"/>
    </source>
</evidence>
<gene>
    <name evidence="1" type="ORF">LIER_12836</name>
</gene>